<keyword evidence="2" id="KW-1185">Reference proteome</keyword>
<proteinExistence type="predicted"/>
<name>A0A0P7GRW7_9EURY</name>
<organism evidence="1 2">
    <name type="scientific">Halolamina pelagica</name>
    <dbReference type="NCBI Taxonomy" id="699431"/>
    <lineage>
        <taxon>Archaea</taxon>
        <taxon>Methanobacteriati</taxon>
        <taxon>Methanobacteriota</taxon>
        <taxon>Stenosarchaea group</taxon>
        <taxon>Halobacteria</taxon>
        <taxon>Halobacteriales</taxon>
        <taxon>Haloferacaceae</taxon>
    </lineage>
</organism>
<reference evidence="2" key="1">
    <citation type="submission" date="2013-11" db="EMBL/GenBank/DDBJ databases">
        <authorList>
            <person name="Hoang H.T."/>
            <person name="Killian M.L."/>
            <person name="Madson D.M."/>
            <person name="Arruda P.H.E."/>
            <person name="Sun D."/>
            <person name="Schwartz K.J."/>
            <person name="Yoon K."/>
        </authorList>
    </citation>
    <scope>NUCLEOTIDE SEQUENCE [LARGE SCALE GENOMIC DNA]</scope>
    <source>
        <strain evidence="2">CDK2</strain>
    </source>
</reference>
<evidence type="ECO:0000313" key="2">
    <source>
        <dbReference type="Proteomes" id="UP000050535"/>
    </source>
</evidence>
<sequence>MLRPYRFPCAFPDNQVRLAKEIHSLVRFSKRTTELRLLFRPTGSSRFDRFERGLSSPVALSPTGFMPYCTALLGVLFSVRSRYLFAIGLEECLAFAVDARDIHEGYPTPATLGLAHTLLNYGTGLSPCFVLCSKRLLVVCRVLVASPYTTFPCGFGLGCIAFTRGYLRHRSCFLFLSLLRCFNSGRSLLRKAIVEGFPFGDPQFLASMQLPEAYRSLARPSSALEPSNPSAGIVAVCR</sequence>
<protein>
    <submittedName>
        <fullName evidence="1">Uncharacterized protein</fullName>
    </submittedName>
</protein>
<gene>
    <name evidence="1" type="ORF">SY89_02832</name>
</gene>
<dbReference type="Proteomes" id="UP000050535">
    <property type="component" value="Unassembled WGS sequence"/>
</dbReference>
<dbReference type="AlphaFoldDB" id="A0A0P7GRW7"/>
<comment type="caution">
    <text evidence="1">The sequence shown here is derived from an EMBL/GenBank/DDBJ whole genome shotgun (WGS) entry which is preliminary data.</text>
</comment>
<dbReference type="EMBL" id="LGUC01000001">
    <property type="protein sequence ID" value="KPN32074.1"/>
    <property type="molecule type" value="Genomic_DNA"/>
</dbReference>
<evidence type="ECO:0000313" key="1">
    <source>
        <dbReference type="EMBL" id="KPN32074.1"/>
    </source>
</evidence>
<accession>A0A0P7GRW7</accession>